<comment type="caution">
    <text evidence="2">The sequence shown here is derived from an EMBL/GenBank/DDBJ whole genome shotgun (WGS) entry which is preliminary data.</text>
</comment>
<gene>
    <name evidence="2" type="ORF">Syun_003280</name>
</gene>
<evidence type="ECO:0000313" key="3">
    <source>
        <dbReference type="Proteomes" id="UP001420932"/>
    </source>
</evidence>
<sequence length="122" mass="13388">MEKRALVGHGVELSLRVAIYYAVYEGRSPGTYETWSEAKAQVEGYSGNCHQKVDSNGRADPKPYVVYEGAKPGVYTSWKDAHSQVSGYSGAQYQRARDFTDAANKWCDHKCSQGQGGSSAKN</sequence>
<dbReference type="Proteomes" id="UP001420932">
    <property type="component" value="Unassembled WGS sequence"/>
</dbReference>
<dbReference type="InterPro" id="IPR009027">
    <property type="entry name" value="Ribosomal_bL9/RNase_H1_N"/>
</dbReference>
<feature type="domain" description="Ribonuclease H1 N-terminal" evidence="1">
    <location>
        <begin position="64"/>
        <end position="102"/>
    </location>
</feature>
<dbReference type="InterPro" id="IPR037056">
    <property type="entry name" value="RNase_H1_N_sf"/>
</dbReference>
<dbReference type="EMBL" id="JBBNAF010000002">
    <property type="protein sequence ID" value="KAK9162378.1"/>
    <property type="molecule type" value="Genomic_DNA"/>
</dbReference>
<accession>A0AAP0L2F3</accession>
<dbReference type="SUPFAM" id="SSF55658">
    <property type="entry name" value="L9 N-domain-like"/>
    <property type="match status" value="2"/>
</dbReference>
<reference evidence="2 3" key="1">
    <citation type="submission" date="2024-01" db="EMBL/GenBank/DDBJ databases">
        <title>Genome assemblies of Stephania.</title>
        <authorList>
            <person name="Yang L."/>
        </authorList>
    </citation>
    <scope>NUCLEOTIDE SEQUENCE [LARGE SCALE GENOMIC DNA]</scope>
    <source>
        <strain evidence="2">YNDBR</strain>
        <tissue evidence="2">Leaf</tissue>
    </source>
</reference>
<proteinExistence type="predicted"/>
<dbReference type="AlphaFoldDB" id="A0AAP0L2F3"/>
<dbReference type="Pfam" id="PF01693">
    <property type="entry name" value="Cauli_VI"/>
    <property type="match status" value="2"/>
</dbReference>
<evidence type="ECO:0000313" key="2">
    <source>
        <dbReference type="EMBL" id="KAK9162378.1"/>
    </source>
</evidence>
<dbReference type="InterPro" id="IPR011320">
    <property type="entry name" value="RNase_H1_N"/>
</dbReference>
<name>A0AAP0L2F3_9MAGN</name>
<feature type="domain" description="Ribonuclease H1 N-terminal" evidence="1">
    <location>
        <begin position="20"/>
        <end position="55"/>
    </location>
</feature>
<keyword evidence="3" id="KW-1185">Reference proteome</keyword>
<dbReference type="Gene3D" id="3.40.970.10">
    <property type="entry name" value="Ribonuclease H1, N-terminal domain"/>
    <property type="match status" value="2"/>
</dbReference>
<protein>
    <recommendedName>
        <fullName evidence="1">Ribonuclease H1 N-terminal domain-containing protein</fullName>
    </recommendedName>
</protein>
<organism evidence="2 3">
    <name type="scientific">Stephania yunnanensis</name>
    <dbReference type="NCBI Taxonomy" id="152371"/>
    <lineage>
        <taxon>Eukaryota</taxon>
        <taxon>Viridiplantae</taxon>
        <taxon>Streptophyta</taxon>
        <taxon>Embryophyta</taxon>
        <taxon>Tracheophyta</taxon>
        <taxon>Spermatophyta</taxon>
        <taxon>Magnoliopsida</taxon>
        <taxon>Ranunculales</taxon>
        <taxon>Menispermaceae</taxon>
        <taxon>Menispermoideae</taxon>
        <taxon>Cissampelideae</taxon>
        <taxon>Stephania</taxon>
    </lineage>
</organism>
<evidence type="ECO:0000259" key="1">
    <source>
        <dbReference type="Pfam" id="PF01693"/>
    </source>
</evidence>